<dbReference type="RefSeq" id="WP_140458576.1">
    <property type="nucleotide sequence ID" value="NZ_BONN01000013.1"/>
</dbReference>
<feature type="transmembrane region" description="Helical" evidence="2">
    <location>
        <begin position="196"/>
        <end position="216"/>
    </location>
</feature>
<keyword evidence="2" id="KW-0472">Membrane</keyword>
<keyword evidence="2" id="KW-0812">Transmembrane</keyword>
<comment type="caution">
    <text evidence="5">The sequence shown here is derived from an EMBL/GenBank/DDBJ whole genome shotgun (WGS) entry which is preliminary data.</text>
</comment>
<dbReference type="Proteomes" id="UP000618382">
    <property type="component" value="Unassembled WGS sequence"/>
</dbReference>
<accession>A0A7Y9FDA6</accession>
<gene>
    <name evidence="5" type="ORF">BKA21_000744</name>
    <name evidence="4" type="ORF">Col01nite_33290</name>
</gene>
<feature type="compositionally biased region" description="Low complexity" evidence="1">
    <location>
        <begin position="53"/>
        <end position="82"/>
    </location>
</feature>
<evidence type="ECO:0000313" key="7">
    <source>
        <dbReference type="Proteomes" id="UP000618382"/>
    </source>
</evidence>
<evidence type="ECO:0000259" key="3">
    <source>
        <dbReference type="Pfam" id="PF25231"/>
    </source>
</evidence>
<reference evidence="5 6" key="1">
    <citation type="submission" date="2020-07" db="EMBL/GenBank/DDBJ databases">
        <title>Sequencing the genomes of 1000 actinobacteria strains.</title>
        <authorList>
            <person name="Klenk H.-P."/>
        </authorList>
    </citation>
    <scope>NUCLEOTIDE SEQUENCE [LARGE SCALE GENOMIC DNA]</scope>
    <source>
        <strain evidence="5 6">DSM 24482</strain>
    </source>
</reference>
<feature type="transmembrane region" description="Helical" evidence="2">
    <location>
        <begin position="324"/>
        <end position="347"/>
    </location>
</feature>
<dbReference type="InterPro" id="IPR057169">
    <property type="entry name" value="DUF7847"/>
</dbReference>
<feature type="transmembrane region" description="Helical" evidence="2">
    <location>
        <begin position="237"/>
        <end position="265"/>
    </location>
</feature>
<dbReference type="Pfam" id="PF25231">
    <property type="entry name" value="DUF7847"/>
    <property type="match status" value="1"/>
</dbReference>
<dbReference type="Proteomes" id="UP000577956">
    <property type="component" value="Unassembled WGS sequence"/>
</dbReference>
<feature type="transmembrane region" description="Helical" evidence="2">
    <location>
        <begin position="367"/>
        <end position="394"/>
    </location>
</feature>
<feature type="transmembrane region" description="Helical" evidence="2">
    <location>
        <begin position="136"/>
        <end position="159"/>
    </location>
</feature>
<reference evidence="4 7" key="2">
    <citation type="submission" date="2021-01" db="EMBL/GenBank/DDBJ databases">
        <title>Whole genome shotgun sequence of Cellulomonas oligotrophica NBRC 109435.</title>
        <authorList>
            <person name="Komaki H."/>
            <person name="Tamura T."/>
        </authorList>
    </citation>
    <scope>NUCLEOTIDE SEQUENCE [LARGE SCALE GENOMIC DNA]</scope>
    <source>
        <strain evidence="4 7">NBRC 109435</strain>
    </source>
</reference>
<dbReference type="AlphaFoldDB" id="A0A7Y9FDA6"/>
<sequence>MTAPHDDLRPPTGSAPGSPDPAATPAAPAPAAWSAPGGTPPPPPPAASGGWGEPAAPGAWGTPAAGPQPGVPQPAAGWQAPAGWGGAHDAPQPAYGPAGGGWVPAPVQPGIVPLRPLGLGEVLDGSVRAIRANPTVMFGLTALVVTVTVVLQTLVQLYLSRVLAASLSDAMLSSGLAADGGAEMTDILALSGAQTVTAPLLVPAVTMLTGLLIVSVSRSVIGRTVSIREVLRSPRVWWVFGFSVLVGLAQLVVLAALVGVVVLAFVQGQEALAWVVLVVGLLAVLVAGVWVMVRTLLVPAALMLEGKPFWATVARAWRLTRGSFWRLLGIYLLSSVLVSVLAQLFVVPASLIGSVVVGATGSYDLTLVVSAIGNVVGLTVSTSFLAAVVALLYVDVRMRSEGLDVELARAATTA</sequence>
<protein>
    <recommendedName>
        <fullName evidence="3">DUF7847 domain-containing protein</fullName>
    </recommendedName>
</protein>
<dbReference type="EMBL" id="JACCBK010000001">
    <property type="protein sequence ID" value="NYD85195.1"/>
    <property type="molecule type" value="Genomic_DNA"/>
</dbReference>
<keyword evidence="2" id="KW-1133">Transmembrane helix</keyword>
<organism evidence="5 6">
    <name type="scientific">Cellulomonas oligotrophica</name>
    <dbReference type="NCBI Taxonomy" id="931536"/>
    <lineage>
        <taxon>Bacteria</taxon>
        <taxon>Bacillati</taxon>
        <taxon>Actinomycetota</taxon>
        <taxon>Actinomycetes</taxon>
        <taxon>Micrococcales</taxon>
        <taxon>Cellulomonadaceae</taxon>
        <taxon>Cellulomonas</taxon>
    </lineage>
</organism>
<name>A0A7Y9FDA6_9CELL</name>
<evidence type="ECO:0000313" key="4">
    <source>
        <dbReference type="EMBL" id="GIG34170.1"/>
    </source>
</evidence>
<keyword evidence="7" id="KW-1185">Reference proteome</keyword>
<feature type="compositionally biased region" description="Low complexity" evidence="1">
    <location>
        <begin position="10"/>
        <end position="37"/>
    </location>
</feature>
<feature type="domain" description="DUF7847" evidence="3">
    <location>
        <begin position="119"/>
        <end position="394"/>
    </location>
</feature>
<evidence type="ECO:0000256" key="1">
    <source>
        <dbReference type="SAM" id="MobiDB-lite"/>
    </source>
</evidence>
<dbReference type="EMBL" id="BONN01000013">
    <property type="protein sequence ID" value="GIG34170.1"/>
    <property type="molecule type" value="Genomic_DNA"/>
</dbReference>
<evidence type="ECO:0000256" key="2">
    <source>
        <dbReference type="SAM" id="Phobius"/>
    </source>
</evidence>
<evidence type="ECO:0000313" key="6">
    <source>
        <dbReference type="Proteomes" id="UP000577956"/>
    </source>
</evidence>
<feature type="transmembrane region" description="Helical" evidence="2">
    <location>
        <begin position="271"/>
        <end position="293"/>
    </location>
</feature>
<evidence type="ECO:0000313" key="5">
    <source>
        <dbReference type="EMBL" id="NYD85195.1"/>
    </source>
</evidence>
<feature type="region of interest" description="Disordered" evidence="1">
    <location>
        <begin position="1"/>
        <end position="101"/>
    </location>
</feature>
<proteinExistence type="predicted"/>